<dbReference type="EMBL" id="BMNA01000007">
    <property type="protein sequence ID" value="GGM09536.1"/>
    <property type="molecule type" value="Genomic_DNA"/>
</dbReference>
<accession>A0A917WJ05</accession>
<protein>
    <recommendedName>
        <fullName evidence="3">HNH endonuclease</fullName>
    </recommendedName>
</protein>
<reference evidence="1" key="1">
    <citation type="journal article" date="2014" name="Int. J. Syst. Evol. Microbiol.">
        <title>Complete genome sequence of Corynebacterium casei LMG S-19264T (=DSM 44701T), isolated from a smear-ripened cheese.</title>
        <authorList>
            <consortium name="US DOE Joint Genome Institute (JGI-PGF)"/>
            <person name="Walter F."/>
            <person name="Albersmeier A."/>
            <person name="Kalinowski J."/>
            <person name="Ruckert C."/>
        </authorList>
    </citation>
    <scope>NUCLEOTIDE SEQUENCE</scope>
    <source>
        <strain evidence="1">CGMCC 4.7308</strain>
    </source>
</reference>
<proteinExistence type="predicted"/>
<organism evidence="1 2">
    <name type="scientific">Nakamurella endophytica</name>
    <dbReference type="NCBI Taxonomy" id="1748367"/>
    <lineage>
        <taxon>Bacteria</taxon>
        <taxon>Bacillati</taxon>
        <taxon>Actinomycetota</taxon>
        <taxon>Actinomycetes</taxon>
        <taxon>Nakamurellales</taxon>
        <taxon>Nakamurellaceae</taxon>
        <taxon>Nakamurella</taxon>
    </lineage>
</organism>
<name>A0A917WJ05_9ACTN</name>
<dbReference type="SUPFAM" id="SSF54060">
    <property type="entry name" value="His-Me finger endonucleases"/>
    <property type="match status" value="1"/>
</dbReference>
<evidence type="ECO:0000313" key="1">
    <source>
        <dbReference type="EMBL" id="GGM09536.1"/>
    </source>
</evidence>
<sequence>MRRERRDGAVSKSQGRPVQLSQMDVARWWRHVLPTGTCHIWMGAVGSDGYGRVAVNTKDDGPRMLTPHQVAARLRFGVIPAGATILHDCEVRLCCRTDAGHVRIGTQSENMRDAVRRGRAVGPRPGRTDVRGKVGASRAIQAALAASMDRSPDALAAVLASVIADGDPWRELLPLFDVEPPAPAAGAAVAAPALSVPALPALPSAADTWPLFDL</sequence>
<evidence type="ECO:0000313" key="2">
    <source>
        <dbReference type="Proteomes" id="UP000655208"/>
    </source>
</evidence>
<dbReference type="AlphaFoldDB" id="A0A917WJ05"/>
<dbReference type="Proteomes" id="UP000655208">
    <property type="component" value="Unassembled WGS sequence"/>
</dbReference>
<evidence type="ECO:0008006" key="3">
    <source>
        <dbReference type="Google" id="ProtNLM"/>
    </source>
</evidence>
<gene>
    <name evidence="1" type="ORF">GCM10011594_31770</name>
</gene>
<comment type="caution">
    <text evidence="1">The sequence shown here is derived from an EMBL/GenBank/DDBJ whole genome shotgun (WGS) entry which is preliminary data.</text>
</comment>
<reference evidence="1" key="2">
    <citation type="submission" date="2020-09" db="EMBL/GenBank/DDBJ databases">
        <authorList>
            <person name="Sun Q."/>
            <person name="Zhou Y."/>
        </authorList>
    </citation>
    <scope>NUCLEOTIDE SEQUENCE</scope>
    <source>
        <strain evidence="1">CGMCC 4.7308</strain>
    </source>
</reference>
<dbReference type="InterPro" id="IPR044925">
    <property type="entry name" value="His-Me_finger_sf"/>
</dbReference>
<keyword evidence="2" id="KW-1185">Reference proteome</keyword>